<evidence type="ECO:0000256" key="1">
    <source>
        <dbReference type="ARBA" id="ARBA00023015"/>
    </source>
</evidence>
<feature type="DNA-binding region" description="H-T-H motif" evidence="4">
    <location>
        <begin position="32"/>
        <end position="51"/>
    </location>
</feature>
<sequence length="210" mass="22962">MARTAYHHGDLQQQAHQQALSIVREHGDSAISLRALAKQIGVSAPALYRHFADRESLLAELAIKGFEWLRERLLQVDQNDPRQALIGIGLAYVAFAQDEPNLYRLMFGGRVLPLGVHPRLDSAGKSAFQVLEDTVARARDRGFLKPMPLSLMTATAWSLVHGLSLLTIDGHLPATESEPHLAAGVTSLLLDGAVAFPTRRTTSQNNEDTA</sequence>
<keyword evidence="1" id="KW-0805">Transcription regulation</keyword>
<dbReference type="Pfam" id="PF13305">
    <property type="entry name" value="TetR_C_33"/>
    <property type="match status" value="1"/>
</dbReference>
<dbReference type="GO" id="GO:0000976">
    <property type="term" value="F:transcription cis-regulatory region binding"/>
    <property type="evidence" value="ECO:0007669"/>
    <property type="project" value="TreeGrafter"/>
</dbReference>
<keyword evidence="7" id="KW-1185">Reference proteome</keyword>
<proteinExistence type="predicted"/>
<dbReference type="InterPro" id="IPR025996">
    <property type="entry name" value="MT1864/Rv1816-like_C"/>
</dbReference>
<dbReference type="PATRIC" id="fig|1177154.3.peg.1412"/>
<dbReference type="PROSITE" id="PS50977">
    <property type="entry name" value="HTH_TETR_2"/>
    <property type="match status" value="1"/>
</dbReference>
<dbReference type="AlphaFoldDB" id="A0A095SMC6"/>
<evidence type="ECO:0000313" key="6">
    <source>
        <dbReference type="EMBL" id="KGD65494.1"/>
    </source>
</evidence>
<dbReference type="EMBL" id="ARXV01000004">
    <property type="protein sequence ID" value="KGD65494.1"/>
    <property type="molecule type" value="Genomic_DNA"/>
</dbReference>
<dbReference type="InterPro" id="IPR009057">
    <property type="entry name" value="Homeodomain-like_sf"/>
</dbReference>
<dbReference type="GO" id="GO:0003700">
    <property type="term" value="F:DNA-binding transcription factor activity"/>
    <property type="evidence" value="ECO:0007669"/>
    <property type="project" value="TreeGrafter"/>
</dbReference>
<dbReference type="InterPro" id="IPR050109">
    <property type="entry name" value="HTH-type_TetR-like_transc_reg"/>
</dbReference>
<name>A0A095SMC6_9GAMM</name>
<keyword evidence="3" id="KW-0804">Transcription</keyword>
<evidence type="ECO:0000256" key="2">
    <source>
        <dbReference type="ARBA" id="ARBA00023125"/>
    </source>
</evidence>
<dbReference type="Gene3D" id="1.10.357.10">
    <property type="entry name" value="Tetracycline Repressor, domain 2"/>
    <property type="match status" value="1"/>
</dbReference>
<dbReference type="SUPFAM" id="SSF48498">
    <property type="entry name" value="Tetracyclin repressor-like, C-terminal domain"/>
    <property type="match status" value="1"/>
</dbReference>
<dbReference type="InterPro" id="IPR036271">
    <property type="entry name" value="Tet_transcr_reg_TetR-rel_C_sf"/>
</dbReference>
<accession>A0A095SMC6</accession>
<evidence type="ECO:0000256" key="3">
    <source>
        <dbReference type="ARBA" id="ARBA00023163"/>
    </source>
</evidence>
<gene>
    <name evidence="6" type="ORF">Y5S_01387</name>
</gene>
<evidence type="ECO:0000313" key="7">
    <source>
        <dbReference type="Proteomes" id="UP000029444"/>
    </source>
</evidence>
<dbReference type="SUPFAM" id="SSF46689">
    <property type="entry name" value="Homeodomain-like"/>
    <property type="match status" value="1"/>
</dbReference>
<organism evidence="6 7">
    <name type="scientific">Alcanivorax nanhaiticus</name>
    <dbReference type="NCBI Taxonomy" id="1177154"/>
    <lineage>
        <taxon>Bacteria</taxon>
        <taxon>Pseudomonadati</taxon>
        <taxon>Pseudomonadota</taxon>
        <taxon>Gammaproteobacteria</taxon>
        <taxon>Oceanospirillales</taxon>
        <taxon>Alcanivoracaceae</taxon>
        <taxon>Alcanivorax</taxon>
    </lineage>
</organism>
<dbReference type="PANTHER" id="PTHR30055:SF234">
    <property type="entry name" value="HTH-TYPE TRANSCRIPTIONAL REGULATOR BETI"/>
    <property type="match status" value="1"/>
</dbReference>
<dbReference type="STRING" id="1177154.Y5S_01387"/>
<keyword evidence="2 4" id="KW-0238">DNA-binding</keyword>
<dbReference type="eggNOG" id="COG1309">
    <property type="taxonomic scope" value="Bacteria"/>
</dbReference>
<dbReference type="RefSeq" id="WP_035231617.1">
    <property type="nucleotide sequence ID" value="NZ_ARXV01000004.1"/>
</dbReference>
<evidence type="ECO:0000256" key="4">
    <source>
        <dbReference type="PROSITE-ProRule" id="PRU00335"/>
    </source>
</evidence>
<dbReference type="InterPro" id="IPR001647">
    <property type="entry name" value="HTH_TetR"/>
</dbReference>
<dbReference type="Pfam" id="PF00440">
    <property type="entry name" value="TetR_N"/>
    <property type="match status" value="1"/>
</dbReference>
<dbReference type="PANTHER" id="PTHR30055">
    <property type="entry name" value="HTH-TYPE TRANSCRIPTIONAL REGULATOR RUTR"/>
    <property type="match status" value="1"/>
</dbReference>
<reference evidence="6 7" key="1">
    <citation type="submission" date="2012-09" db="EMBL/GenBank/DDBJ databases">
        <title>Genome Sequence of alkane-degrading Bacterium Alcanivorax sp. 19-m-6.</title>
        <authorList>
            <person name="Lai Q."/>
            <person name="Shao Z."/>
        </authorList>
    </citation>
    <scope>NUCLEOTIDE SEQUENCE [LARGE SCALE GENOMIC DNA]</scope>
    <source>
        <strain evidence="6 7">19-m-6</strain>
    </source>
</reference>
<evidence type="ECO:0000259" key="5">
    <source>
        <dbReference type="PROSITE" id="PS50977"/>
    </source>
</evidence>
<dbReference type="OrthoDB" id="5293556at2"/>
<feature type="domain" description="HTH tetR-type" evidence="5">
    <location>
        <begin position="9"/>
        <end position="69"/>
    </location>
</feature>
<dbReference type="Proteomes" id="UP000029444">
    <property type="component" value="Unassembled WGS sequence"/>
</dbReference>
<protein>
    <submittedName>
        <fullName evidence="6">Transcriptional regulator</fullName>
    </submittedName>
</protein>
<comment type="caution">
    <text evidence="6">The sequence shown here is derived from an EMBL/GenBank/DDBJ whole genome shotgun (WGS) entry which is preliminary data.</text>
</comment>